<dbReference type="AlphaFoldDB" id="A0A4U0XTQ8"/>
<keyword evidence="1" id="KW-0677">Repeat</keyword>
<feature type="domain" description="C2H2-type" evidence="6">
    <location>
        <begin position="103"/>
        <end position="133"/>
    </location>
</feature>
<dbReference type="InterPro" id="IPR013087">
    <property type="entry name" value="Znf_C2H2_type"/>
</dbReference>
<evidence type="ECO:0000256" key="2">
    <source>
        <dbReference type="ARBA" id="ARBA00023043"/>
    </source>
</evidence>
<feature type="compositionally biased region" description="Polar residues" evidence="5">
    <location>
        <begin position="339"/>
        <end position="352"/>
    </location>
</feature>
<feature type="region of interest" description="Disordered" evidence="5">
    <location>
        <begin position="116"/>
        <end position="155"/>
    </location>
</feature>
<name>A0A4U0XTQ8_9PEZI</name>
<keyword evidence="4" id="KW-0863">Zinc-finger</keyword>
<dbReference type="PANTHER" id="PTHR24171">
    <property type="entry name" value="ANKYRIN REPEAT DOMAIN-CONTAINING PROTEIN 39-RELATED"/>
    <property type="match status" value="1"/>
</dbReference>
<keyword evidence="8" id="KW-1185">Reference proteome</keyword>
<evidence type="ECO:0000313" key="7">
    <source>
        <dbReference type="EMBL" id="TKA81084.1"/>
    </source>
</evidence>
<feature type="repeat" description="ANK" evidence="3">
    <location>
        <begin position="592"/>
        <end position="624"/>
    </location>
</feature>
<dbReference type="GO" id="GO:0008270">
    <property type="term" value="F:zinc ion binding"/>
    <property type="evidence" value="ECO:0007669"/>
    <property type="project" value="UniProtKB-KW"/>
</dbReference>
<dbReference type="OrthoDB" id="4772757at2759"/>
<sequence length="906" mass="99279">MEVPGALYAGFLAFPDAYIAYNLAPINEEVLRQQHDDPEFALDESEDRKEPTDSDTARPSKRPKLNFSCAPCGKSYTEKRSLARHKHTDLHHRHAGLAPLAKVRCAYLSCPKSFTRDSDRRRHEGEAHNGIRRPAPHNDNSHPGSQLDHESGPDFPGVEWKQETFFFEDDASSTWTGWEELAPQMEVMPGPANWKGTTTEQAEPALTSAVCPRRVDDATFTRNVQKLLESPGEQSMSASMTDYRESQSWYRDDSDTEDEHEQNEPMEPRPETQLSQKTTKSSAADSAIDLSDDQPHEPKKPSIRTFDYRSEQPNESSTSSSVDSERAAVPQRPGLPQRPKTSVIQNPGKTTTLPAPAPSLCVFCDVPFSGDEDNLMTHLRQHLDALRGRQPHVCRACNTGFVHKADLDKHENSVKLHAHCGFQFDHLRPCTGHHPPSEVVPDVLFTDRDSFRLCEQLRQWEFWQLRLYIEEIKRLVAKRNCETSTTYSIEALFKKSRESTSSFAISVNTYGSAPCDRAAGGQLDIGGLKHRMKMMSLKSSTMQVRHTARKIPQLLRSSSGHNKTLYNAVTSGDQPQVKVLVQLGADPNAVIGNQSILSAAAQWADVETVKVLIQMGASVHTAERKFGSPLASAAHAGKADICEALIAAGANVLQAGGKYGCPLSAAAASDHITTASLLLDHGADLEQQGGECFCPLSSAAAHGKIDMVRFLLECGANGNHFGGGEGSPLGFAVWNGHAKTARTLINSGVDVDAPSLKHGTILNAAMLKVVKREGAVETVQLMLEAGANVNQHGLHNPLSTAAEHADLEVMPRVVSLLLAYGADPHINGSRSKALQLAKSVRQKWMDRKPFMAVSGSCDEIDDIIGHCYEVIRLLKEAGATDEVRSSVPLDQLMDGLNYAPYKGKGR</sequence>
<evidence type="ECO:0000256" key="3">
    <source>
        <dbReference type="PROSITE-ProRule" id="PRU00023"/>
    </source>
</evidence>
<feature type="compositionally biased region" description="Basic and acidic residues" evidence="5">
    <location>
        <begin position="293"/>
        <end position="312"/>
    </location>
</feature>
<feature type="region of interest" description="Disordered" evidence="5">
    <location>
        <begin position="227"/>
        <end position="352"/>
    </location>
</feature>
<organism evidence="7 8">
    <name type="scientific">Friedmanniomyces simplex</name>
    <dbReference type="NCBI Taxonomy" id="329884"/>
    <lineage>
        <taxon>Eukaryota</taxon>
        <taxon>Fungi</taxon>
        <taxon>Dikarya</taxon>
        <taxon>Ascomycota</taxon>
        <taxon>Pezizomycotina</taxon>
        <taxon>Dothideomycetes</taxon>
        <taxon>Dothideomycetidae</taxon>
        <taxon>Mycosphaerellales</taxon>
        <taxon>Teratosphaeriaceae</taxon>
        <taxon>Friedmanniomyces</taxon>
    </lineage>
</organism>
<dbReference type="Gene3D" id="3.30.160.60">
    <property type="entry name" value="Classic Zinc Finger"/>
    <property type="match status" value="2"/>
</dbReference>
<dbReference type="Gene3D" id="1.25.40.20">
    <property type="entry name" value="Ankyrin repeat-containing domain"/>
    <property type="match status" value="2"/>
</dbReference>
<dbReference type="Pfam" id="PF12796">
    <property type="entry name" value="Ank_2"/>
    <property type="match status" value="1"/>
</dbReference>
<feature type="compositionally biased region" description="Basic and acidic residues" evidence="5">
    <location>
        <begin position="46"/>
        <end position="58"/>
    </location>
</feature>
<dbReference type="InterPro" id="IPR002110">
    <property type="entry name" value="Ankyrin_rpt"/>
</dbReference>
<accession>A0A4U0XTQ8</accession>
<dbReference type="SMART" id="SM00248">
    <property type="entry name" value="ANK"/>
    <property type="match status" value="8"/>
</dbReference>
<feature type="region of interest" description="Disordered" evidence="5">
    <location>
        <begin position="39"/>
        <end position="64"/>
    </location>
</feature>
<dbReference type="Proteomes" id="UP000309340">
    <property type="component" value="Unassembled WGS sequence"/>
</dbReference>
<dbReference type="SMART" id="SM00355">
    <property type="entry name" value="ZnF_C2H2"/>
    <property type="match status" value="4"/>
</dbReference>
<dbReference type="InterPro" id="IPR036770">
    <property type="entry name" value="Ankyrin_rpt-contain_sf"/>
</dbReference>
<keyword evidence="4" id="KW-0862">Zinc</keyword>
<dbReference type="EMBL" id="NAJQ01000058">
    <property type="protein sequence ID" value="TKA81084.1"/>
    <property type="molecule type" value="Genomic_DNA"/>
</dbReference>
<keyword evidence="4" id="KW-0479">Metal-binding</keyword>
<protein>
    <recommendedName>
        <fullName evidence="6">C2H2-type domain-containing protein</fullName>
    </recommendedName>
</protein>
<dbReference type="SUPFAM" id="SSF48403">
    <property type="entry name" value="Ankyrin repeat"/>
    <property type="match status" value="1"/>
</dbReference>
<feature type="compositionally biased region" description="Basic and acidic residues" evidence="5">
    <location>
        <begin position="116"/>
        <end position="129"/>
    </location>
</feature>
<reference evidence="7 8" key="1">
    <citation type="submission" date="2017-03" db="EMBL/GenBank/DDBJ databases">
        <title>Genomes of endolithic fungi from Antarctica.</title>
        <authorList>
            <person name="Coleine C."/>
            <person name="Masonjones S."/>
            <person name="Stajich J.E."/>
        </authorList>
    </citation>
    <scope>NUCLEOTIDE SEQUENCE [LARGE SCALE GENOMIC DNA]</scope>
    <source>
        <strain evidence="7 8">CCFEE 5184</strain>
    </source>
</reference>
<evidence type="ECO:0000256" key="1">
    <source>
        <dbReference type="ARBA" id="ARBA00022737"/>
    </source>
</evidence>
<dbReference type="PROSITE" id="PS50088">
    <property type="entry name" value="ANK_REPEAT"/>
    <property type="match status" value="2"/>
</dbReference>
<evidence type="ECO:0000256" key="4">
    <source>
        <dbReference type="PROSITE-ProRule" id="PRU00042"/>
    </source>
</evidence>
<dbReference type="PROSITE" id="PS00028">
    <property type="entry name" value="ZINC_FINGER_C2H2_1"/>
    <property type="match status" value="2"/>
</dbReference>
<feature type="repeat" description="ANK" evidence="3">
    <location>
        <begin position="724"/>
        <end position="756"/>
    </location>
</feature>
<proteinExistence type="predicted"/>
<feature type="domain" description="C2H2-type" evidence="6">
    <location>
        <begin position="67"/>
        <end position="99"/>
    </location>
</feature>
<evidence type="ECO:0000313" key="8">
    <source>
        <dbReference type="Proteomes" id="UP000309340"/>
    </source>
</evidence>
<dbReference type="STRING" id="329884.A0A4U0XTQ8"/>
<dbReference type="PROSITE" id="PS50157">
    <property type="entry name" value="ZINC_FINGER_C2H2_2"/>
    <property type="match status" value="2"/>
</dbReference>
<comment type="caution">
    <text evidence="7">The sequence shown here is derived from an EMBL/GenBank/DDBJ whole genome shotgun (WGS) entry which is preliminary data.</text>
</comment>
<keyword evidence="2 3" id="KW-0040">ANK repeat</keyword>
<dbReference type="PANTHER" id="PTHR24171:SF9">
    <property type="entry name" value="ANKYRIN REPEAT DOMAIN-CONTAINING PROTEIN 39"/>
    <property type="match status" value="1"/>
</dbReference>
<evidence type="ECO:0000256" key="5">
    <source>
        <dbReference type="SAM" id="MobiDB-lite"/>
    </source>
</evidence>
<feature type="compositionally biased region" description="Basic and acidic residues" evidence="5">
    <location>
        <begin position="242"/>
        <end position="253"/>
    </location>
</feature>
<evidence type="ECO:0000259" key="6">
    <source>
        <dbReference type="PROSITE" id="PS50157"/>
    </source>
</evidence>
<gene>
    <name evidence="7" type="ORF">B0A55_02545</name>
</gene>